<keyword evidence="4" id="KW-0378">Hydrolase</keyword>
<keyword evidence="5" id="KW-0862">Zinc</keyword>
<dbReference type="Proteomes" id="UP000887566">
    <property type="component" value="Unplaced"/>
</dbReference>
<evidence type="ECO:0000256" key="5">
    <source>
        <dbReference type="ARBA" id="ARBA00022833"/>
    </source>
</evidence>
<evidence type="ECO:0000256" key="6">
    <source>
        <dbReference type="ARBA" id="ARBA00023049"/>
    </source>
</evidence>
<dbReference type="GO" id="GO:0005829">
    <property type="term" value="C:cytosol"/>
    <property type="evidence" value="ECO:0007669"/>
    <property type="project" value="TreeGrafter"/>
</dbReference>
<reference evidence="9" key="1">
    <citation type="submission" date="2022-11" db="UniProtKB">
        <authorList>
            <consortium name="WormBaseParasite"/>
        </authorList>
    </citation>
    <scope>IDENTIFICATION</scope>
</reference>
<dbReference type="GO" id="GO:0051603">
    <property type="term" value="P:proteolysis involved in protein catabolic process"/>
    <property type="evidence" value="ECO:0007669"/>
    <property type="project" value="TreeGrafter"/>
</dbReference>
<dbReference type="WBParaSite" id="PSAMB.scaffold11132size3571.g33899.t1">
    <property type="protein sequence ID" value="PSAMB.scaffold11132size3571.g33899.t1"/>
    <property type="gene ID" value="PSAMB.scaffold11132size3571.g33899"/>
</dbReference>
<dbReference type="PANTHER" id="PTHR43690:SF18">
    <property type="entry name" value="INSULIN-DEGRADING ENZYME-RELATED"/>
    <property type="match status" value="1"/>
</dbReference>
<dbReference type="PROSITE" id="PS00143">
    <property type="entry name" value="INSULINASE"/>
    <property type="match status" value="1"/>
</dbReference>
<evidence type="ECO:0000256" key="4">
    <source>
        <dbReference type="ARBA" id="ARBA00022801"/>
    </source>
</evidence>
<sequence length="121" mass="13372">MVASSVVSRNDAITKSPLDDRQYRAIVLENGLNALLVSDEHADKCAASLDIAVGAMTGPRDMPGLAHFCEHMLFLGTDKYPAENEFQKYIAMHGGQSNAITYSDHTNYYFEVAPAYLEVRE</sequence>
<proteinExistence type="inferred from homology"/>
<accession>A0A914UMC4</accession>
<dbReference type="Pfam" id="PF00675">
    <property type="entry name" value="Peptidase_M16"/>
    <property type="match status" value="1"/>
</dbReference>
<dbReference type="Gene3D" id="3.30.830.10">
    <property type="entry name" value="Metalloenzyme, LuxS/M16 peptidase-like"/>
    <property type="match status" value="1"/>
</dbReference>
<dbReference type="InterPro" id="IPR011765">
    <property type="entry name" value="Pept_M16_N"/>
</dbReference>
<evidence type="ECO:0000259" key="7">
    <source>
        <dbReference type="Pfam" id="PF00675"/>
    </source>
</evidence>
<organism evidence="8 9">
    <name type="scientific">Plectus sambesii</name>
    <dbReference type="NCBI Taxonomy" id="2011161"/>
    <lineage>
        <taxon>Eukaryota</taxon>
        <taxon>Metazoa</taxon>
        <taxon>Ecdysozoa</taxon>
        <taxon>Nematoda</taxon>
        <taxon>Chromadorea</taxon>
        <taxon>Plectida</taxon>
        <taxon>Plectina</taxon>
        <taxon>Plectoidea</taxon>
        <taxon>Plectidae</taxon>
        <taxon>Plectus</taxon>
    </lineage>
</organism>
<comment type="similarity">
    <text evidence="1">Belongs to the peptidase M16 family.</text>
</comment>
<name>A0A914UMC4_9BILA</name>
<dbReference type="GO" id="GO:0004222">
    <property type="term" value="F:metalloendopeptidase activity"/>
    <property type="evidence" value="ECO:0007669"/>
    <property type="project" value="InterPro"/>
</dbReference>
<feature type="domain" description="Peptidase M16 N-terminal" evidence="7">
    <location>
        <begin position="35"/>
        <end position="118"/>
    </location>
</feature>
<dbReference type="SUPFAM" id="SSF63411">
    <property type="entry name" value="LuxS/MPP-like metallohydrolase"/>
    <property type="match status" value="1"/>
</dbReference>
<dbReference type="PANTHER" id="PTHR43690">
    <property type="entry name" value="NARDILYSIN"/>
    <property type="match status" value="1"/>
</dbReference>
<dbReference type="GO" id="GO:0046872">
    <property type="term" value="F:metal ion binding"/>
    <property type="evidence" value="ECO:0007669"/>
    <property type="project" value="UniProtKB-KW"/>
</dbReference>
<dbReference type="InterPro" id="IPR011249">
    <property type="entry name" value="Metalloenz_LuxS/M16"/>
</dbReference>
<keyword evidence="2" id="KW-0645">Protease</keyword>
<protein>
    <submittedName>
        <fullName evidence="9">Peptidase M16 N-terminal domain-containing protein</fullName>
    </submittedName>
</protein>
<dbReference type="GO" id="GO:0043171">
    <property type="term" value="P:peptide catabolic process"/>
    <property type="evidence" value="ECO:0007669"/>
    <property type="project" value="TreeGrafter"/>
</dbReference>
<keyword evidence="3" id="KW-0479">Metal-binding</keyword>
<evidence type="ECO:0000256" key="1">
    <source>
        <dbReference type="ARBA" id="ARBA00007261"/>
    </source>
</evidence>
<dbReference type="GO" id="GO:0005739">
    <property type="term" value="C:mitochondrion"/>
    <property type="evidence" value="ECO:0007669"/>
    <property type="project" value="TreeGrafter"/>
</dbReference>
<evidence type="ECO:0000313" key="8">
    <source>
        <dbReference type="Proteomes" id="UP000887566"/>
    </source>
</evidence>
<evidence type="ECO:0000256" key="3">
    <source>
        <dbReference type="ARBA" id="ARBA00022723"/>
    </source>
</evidence>
<evidence type="ECO:0000313" key="9">
    <source>
        <dbReference type="WBParaSite" id="PSAMB.scaffold11132size3571.g33899.t1"/>
    </source>
</evidence>
<keyword evidence="6" id="KW-0482">Metalloprotease</keyword>
<keyword evidence="8" id="KW-1185">Reference proteome</keyword>
<evidence type="ECO:0000256" key="2">
    <source>
        <dbReference type="ARBA" id="ARBA00022670"/>
    </source>
</evidence>
<dbReference type="InterPro" id="IPR050626">
    <property type="entry name" value="Peptidase_M16"/>
</dbReference>
<dbReference type="InterPro" id="IPR001431">
    <property type="entry name" value="Pept_M16_Zn_BS"/>
</dbReference>
<dbReference type="AlphaFoldDB" id="A0A914UMC4"/>